<organism evidence="1 2">
    <name type="scientific">Providencia rettgeri</name>
    <dbReference type="NCBI Taxonomy" id="587"/>
    <lineage>
        <taxon>Bacteria</taxon>
        <taxon>Pseudomonadati</taxon>
        <taxon>Pseudomonadota</taxon>
        <taxon>Gammaproteobacteria</taxon>
        <taxon>Enterobacterales</taxon>
        <taxon>Morganellaceae</taxon>
        <taxon>Providencia</taxon>
    </lineage>
</organism>
<dbReference type="AlphaFoldDB" id="A0A379FTU2"/>
<evidence type="ECO:0000313" key="2">
    <source>
        <dbReference type="Proteomes" id="UP000254208"/>
    </source>
</evidence>
<sequence>MRNAIYLTRYKRPELFYAFIERHTYWLNLANDTTYCVYVFVILVDNSTIIAARLPIKG</sequence>
<protein>
    <submittedName>
        <fullName evidence="1">Uncharacterized protein</fullName>
    </submittedName>
</protein>
<gene>
    <name evidence="1" type="ORF">NCTC11801_03156</name>
</gene>
<name>A0A379FTU2_PRORE</name>
<reference evidence="1 2" key="1">
    <citation type="submission" date="2018-06" db="EMBL/GenBank/DDBJ databases">
        <authorList>
            <consortium name="Pathogen Informatics"/>
            <person name="Doyle S."/>
        </authorList>
    </citation>
    <scope>NUCLEOTIDE SEQUENCE [LARGE SCALE GENOMIC DNA]</scope>
    <source>
        <strain evidence="1 2">NCTC11801</strain>
    </source>
</reference>
<proteinExistence type="predicted"/>
<accession>A0A379FTU2</accession>
<dbReference type="Proteomes" id="UP000254208">
    <property type="component" value="Unassembled WGS sequence"/>
</dbReference>
<evidence type="ECO:0000313" key="1">
    <source>
        <dbReference type="EMBL" id="SUC32180.1"/>
    </source>
</evidence>
<dbReference type="EMBL" id="UGTZ01000001">
    <property type="protein sequence ID" value="SUC32180.1"/>
    <property type="molecule type" value="Genomic_DNA"/>
</dbReference>